<dbReference type="PROSITE" id="PS50162">
    <property type="entry name" value="RECA_2"/>
    <property type="match status" value="1"/>
</dbReference>
<dbReference type="GO" id="GO:0005657">
    <property type="term" value="C:replication fork"/>
    <property type="evidence" value="ECO:0007669"/>
    <property type="project" value="TreeGrafter"/>
</dbReference>
<dbReference type="EMBL" id="JASFZW010000006">
    <property type="protein sequence ID" value="KAK2077670.1"/>
    <property type="molecule type" value="Genomic_DNA"/>
</dbReference>
<dbReference type="GO" id="GO:0000400">
    <property type="term" value="F:four-way junction DNA binding"/>
    <property type="evidence" value="ECO:0007669"/>
    <property type="project" value="TreeGrafter"/>
</dbReference>
<dbReference type="PANTHER" id="PTHR46456">
    <property type="entry name" value="DNA REPAIR PROTEIN RAD51 HOMOLOG 2"/>
    <property type="match status" value="1"/>
</dbReference>
<evidence type="ECO:0000259" key="1">
    <source>
        <dbReference type="PROSITE" id="PS50162"/>
    </source>
</evidence>
<dbReference type="InterPro" id="IPR030548">
    <property type="entry name" value="RAD51B"/>
</dbReference>
<dbReference type="InterPro" id="IPR020588">
    <property type="entry name" value="RecA_ATP-bd"/>
</dbReference>
<dbReference type="GO" id="GO:0003690">
    <property type="term" value="F:double-stranded DNA binding"/>
    <property type="evidence" value="ECO:0007669"/>
    <property type="project" value="TreeGrafter"/>
</dbReference>
<dbReference type="Pfam" id="PF08423">
    <property type="entry name" value="Rad51"/>
    <property type="match status" value="1"/>
</dbReference>
<gene>
    <name evidence="2" type="ORF">QBZ16_004516</name>
</gene>
<dbReference type="GO" id="GO:0000724">
    <property type="term" value="P:double-strand break repair via homologous recombination"/>
    <property type="evidence" value="ECO:0007669"/>
    <property type="project" value="InterPro"/>
</dbReference>
<dbReference type="GO" id="GO:0003697">
    <property type="term" value="F:single-stranded DNA binding"/>
    <property type="evidence" value="ECO:0007669"/>
    <property type="project" value="TreeGrafter"/>
</dbReference>
<sequence length="301" mass="30678">MSMLAEVPGISPETRRCLEGGGMYTVLELQGRVAASPRPRLATGLPGLDKGLGGGLQIGALTEIVGPAGLGKTQFCMTAAAAAAAAAGPGELVLYIDAEHKLVPSRLVEIARARGLDGSAPASALLERVLVLSPNDLPELLGRLQTLDVGATPLALIVVDSVAQLGRPSGADNAAETAARLAALAGRLKLLAGASRAPALAVNQVTGWSGELSAALGTLWAHAVDTRLVLHQLGDGTLFIQLAKSQGSPISAWPYRITAAGPEELSAQGGPHAVPDHLLDPALVFHNGGRISHAGVYSEQL</sequence>
<keyword evidence="3" id="KW-1185">Reference proteome</keyword>
<protein>
    <recommendedName>
        <fullName evidence="1">RecA family profile 1 domain-containing protein</fullName>
    </recommendedName>
</protein>
<dbReference type="GO" id="GO:0140664">
    <property type="term" value="F:ATP-dependent DNA damage sensor activity"/>
    <property type="evidence" value="ECO:0007669"/>
    <property type="project" value="InterPro"/>
</dbReference>
<evidence type="ECO:0000313" key="2">
    <source>
        <dbReference type="EMBL" id="KAK2077670.1"/>
    </source>
</evidence>
<dbReference type="Proteomes" id="UP001255856">
    <property type="component" value="Unassembled WGS sequence"/>
</dbReference>
<evidence type="ECO:0000313" key="3">
    <source>
        <dbReference type="Proteomes" id="UP001255856"/>
    </source>
</evidence>
<dbReference type="SUPFAM" id="SSF52540">
    <property type="entry name" value="P-loop containing nucleoside triphosphate hydrolases"/>
    <property type="match status" value="1"/>
</dbReference>
<dbReference type="GO" id="GO:0005524">
    <property type="term" value="F:ATP binding"/>
    <property type="evidence" value="ECO:0007669"/>
    <property type="project" value="InterPro"/>
</dbReference>
<dbReference type="PANTHER" id="PTHR46456:SF1">
    <property type="entry name" value="DNA REPAIR PROTEIN RAD51 HOMOLOG 2"/>
    <property type="match status" value="1"/>
</dbReference>
<proteinExistence type="predicted"/>
<organism evidence="2 3">
    <name type="scientific">Prototheca wickerhamii</name>
    <dbReference type="NCBI Taxonomy" id="3111"/>
    <lineage>
        <taxon>Eukaryota</taxon>
        <taxon>Viridiplantae</taxon>
        <taxon>Chlorophyta</taxon>
        <taxon>core chlorophytes</taxon>
        <taxon>Trebouxiophyceae</taxon>
        <taxon>Chlorellales</taxon>
        <taxon>Chlorellaceae</taxon>
        <taxon>Prototheca</taxon>
    </lineage>
</organism>
<feature type="domain" description="RecA family profile 1" evidence="1">
    <location>
        <begin position="37"/>
        <end position="205"/>
    </location>
</feature>
<reference evidence="2" key="1">
    <citation type="submission" date="2021-01" db="EMBL/GenBank/DDBJ databases">
        <authorList>
            <person name="Eckstrom K.M.E."/>
        </authorList>
    </citation>
    <scope>NUCLEOTIDE SEQUENCE</scope>
    <source>
        <strain evidence="2">UVCC 0001</strain>
    </source>
</reference>
<comment type="caution">
    <text evidence="2">The sequence shown here is derived from an EMBL/GenBank/DDBJ whole genome shotgun (WGS) entry which is preliminary data.</text>
</comment>
<accession>A0AAD9MK85</accession>
<name>A0AAD9MK85_PROWI</name>
<dbReference type="InterPro" id="IPR013632">
    <property type="entry name" value="Rad51_C"/>
</dbReference>
<dbReference type="AlphaFoldDB" id="A0AAD9MK85"/>
<dbReference type="Gene3D" id="3.40.50.300">
    <property type="entry name" value="P-loop containing nucleotide triphosphate hydrolases"/>
    <property type="match status" value="1"/>
</dbReference>
<dbReference type="GO" id="GO:0033063">
    <property type="term" value="C:Rad51B-Rad51C-Rad51D-XRCC2 complex"/>
    <property type="evidence" value="ECO:0007669"/>
    <property type="project" value="InterPro"/>
</dbReference>
<dbReference type="InterPro" id="IPR027417">
    <property type="entry name" value="P-loop_NTPase"/>
</dbReference>